<name>A0ABD2LTE5_9BILA</name>
<gene>
    <name evidence="10" type="ORF">niasHT_001465</name>
</gene>
<evidence type="ECO:0000313" key="10">
    <source>
        <dbReference type="EMBL" id="KAL3117564.1"/>
    </source>
</evidence>
<dbReference type="InterPro" id="IPR023395">
    <property type="entry name" value="MCP_dom_sf"/>
</dbReference>
<evidence type="ECO:0000256" key="6">
    <source>
        <dbReference type="ARBA" id="ARBA00022989"/>
    </source>
</evidence>
<evidence type="ECO:0000256" key="5">
    <source>
        <dbReference type="ARBA" id="ARBA00022737"/>
    </source>
</evidence>
<dbReference type="Gene3D" id="1.50.40.10">
    <property type="entry name" value="Mitochondrial carrier domain"/>
    <property type="match status" value="1"/>
</dbReference>
<keyword evidence="3 9" id="KW-0813">Transport</keyword>
<evidence type="ECO:0000256" key="8">
    <source>
        <dbReference type="PROSITE-ProRule" id="PRU00282"/>
    </source>
</evidence>
<dbReference type="Pfam" id="PF00153">
    <property type="entry name" value="Mito_carr"/>
    <property type="match status" value="3"/>
</dbReference>
<dbReference type="PANTHER" id="PTHR45667">
    <property type="entry name" value="S-ADENOSYLMETHIONINE MITOCHONDRIAL CARRIER PROTEIN"/>
    <property type="match status" value="1"/>
</dbReference>
<dbReference type="SUPFAM" id="SSF103506">
    <property type="entry name" value="Mitochondrial carrier"/>
    <property type="match status" value="1"/>
</dbReference>
<dbReference type="GO" id="GO:0016020">
    <property type="term" value="C:membrane"/>
    <property type="evidence" value="ECO:0007669"/>
    <property type="project" value="UniProtKB-SubCell"/>
</dbReference>
<comment type="caution">
    <text evidence="10">The sequence shown here is derived from an EMBL/GenBank/DDBJ whole genome shotgun (WGS) entry which is preliminary data.</text>
</comment>
<evidence type="ECO:0000313" key="11">
    <source>
        <dbReference type="Proteomes" id="UP001620626"/>
    </source>
</evidence>
<dbReference type="PROSITE" id="PS50920">
    <property type="entry name" value="SOLCAR"/>
    <property type="match status" value="2"/>
</dbReference>
<evidence type="ECO:0000256" key="4">
    <source>
        <dbReference type="ARBA" id="ARBA00022692"/>
    </source>
</evidence>
<accession>A0ABD2LTE5</accession>
<keyword evidence="4 8" id="KW-0812">Transmembrane</keyword>
<proteinExistence type="inferred from homology"/>
<dbReference type="EMBL" id="JBICBT010000317">
    <property type="protein sequence ID" value="KAL3117564.1"/>
    <property type="molecule type" value="Genomic_DNA"/>
</dbReference>
<organism evidence="10 11">
    <name type="scientific">Heterodera trifolii</name>
    <dbReference type="NCBI Taxonomy" id="157864"/>
    <lineage>
        <taxon>Eukaryota</taxon>
        <taxon>Metazoa</taxon>
        <taxon>Ecdysozoa</taxon>
        <taxon>Nematoda</taxon>
        <taxon>Chromadorea</taxon>
        <taxon>Rhabditida</taxon>
        <taxon>Tylenchina</taxon>
        <taxon>Tylenchomorpha</taxon>
        <taxon>Tylenchoidea</taxon>
        <taxon>Heteroderidae</taxon>
        <taxon>Heteroderinae</taxon>
        <taxon>Heterodera</taxon>
    </lineage>
</organism>
<keyword evidence="6" id="KW-1133">Transmembrane helix</keyword>
<dbReference type="AlphaFoldDB" id="A0ABD2LTE5"/>
<comment type="subcellular location">
    <subcellularLocation>
        <location evidence="1">Membrane</location>
        <topology evidence="1">Multi-pass membrane protein</topology>
    </subcellularLocation>
</comment>
<keyword evidence="5" id="KW-0677">Repeat</keyword>
<evidence type="ECO:0000256" key="3">
    <source>
        <dbReference type="ARBA" id="ARBA00022448"/>
    </source>
</evidence>
<protein>
    <recommendedName>
        <fullName evidence="12">Mitochondrial carrier protein</fullName>
    </recommendedName>
</protein>
<keyword evidence="11" id="KW-1185">Reference proteome</keyword>
<evidence type="ECO:0000256" key="9">
    <source>
        <dbReference type="RuleBase" id="RU000488"/>
    </source>
</evidence>
<reference evidence="10 11" key="1">
    <citation type="submission" date="2024-10" db="EMBL/GenBank/DDBJ databases">
        <authorList>
            <person name="Kim D."/>
        </authorList>
    </citation>
    <scope>NUCLEOTIDE SEQUENCE [LARGE SCALE GENOMIC DNA]</scope>
    <source>
        <strain evidence="10">BH-2024</strain>
    </source>
</reference>
<evidence type="ECO:0000256" key="1">
    <source>
        <dbReference type="ARBA" id="ARBA00004141"/>
    </source>
</evidence>
<feature type="repeat" description="Solcar" evidence="8">
    <location>
        <begin position="326"/>
        <end position="409"/>
    </location>
</feature>
<dbReference type="Proteomes" id="UP001620626">
    <property type="component" value="Unassembled WGS sequence"/>
</dbReference>
<comment type="similarity">
    <text evidence="2 9">Belongs to the mitochondrial carrier (TC 2.A.29) family.</text>
</comment>
<feature type="repeat" description="Solcar" evidence="8">
    <location>
        <begin position="243"/>
        <end position="316"/>
    </location>
</feature>
<keyword evidence="7 8" id="KW-0472">Membrane</keyword>
<evidence type="ECO:0008006" key="12">
    <source>
        <dbReference type="Google" id="ProtNLM"/>
    </source>
</evidence>
<dbReference type="InterPro" id="IPR018108">
    <property type="entry name" value="MCP_transmembrane"/>
</dbReference>
<evidence type="ECO:0000256" key="2">
    <source>
        <dbReference type="ARBA" id="ARBA00006375"/>
    </source>
</evidence>
<sequence length="515" mass="58290">MSSPPFYIFKSPMVVMRSFDLMRRLINPFNRLWYSWYDSAYDIDKFMDGAVQAALLAALNLRERRFDKFREIATEQLMVYMRQRIPEMPADLLDQRLQFKRHHVVNGFIHTSAYAHRAVHERLRASNEERIFFNTFVFFIDRTPQKRWALPADLVEAEEAQRIATFIHSPRLSTVLSRPQDFLACNMTLGRSLGTWEEKDATRWFITDINFFDCELAFDRRLEMAAQQSDATAVAAAGGKETTRQMRWLLAGASAGLAVDLSLYPLDTIKTRMQSKAGFRASGGFRNIYRGAPAVAVGSAPGSALFFITYCNGKEMLAQRIGTSIPLPLVDALSATFGELVACLVRVPTEIVKQRSQTSRVNGLLQIVTELYRTRGGIRGFYKGYVSTVAREIPFSFIEFPLWEWLKRRVAHRVGHCSPLASAACGSLAGLTAAALTTPFDVLKTRVMLDRDRRTRLLPTALHILRNEGIVCVLSLPINVPKKMCLSSISGPSLFRHFASGIVDGRRWVHFLLCL</sequence>
<evidence type="ECO:0000256" key="7">
    <source>
        <dbReference type="ARBA" id="ARBA00023136"/>
    </source>
</evidence>